<protein>
    <submittedName>
        <fullName evidence="1">Uncharacterized protein</fullName>
    </submittedName>
</protein>
<proteinExistence type="predicted"/>
<organism evidence="1 2">
    <name type="scientific">Fannyhessea vaginae PB189-T1-4</name>
    <dbReference type="NCBI Taxonomy" id="866774"/>
    <lineage>
        <taxon>Bacteria</taxon>
        <taxon>Bacillati</taxon>
        <taxon>Actinomycetota</taxon>
        <taxon>Coriobacteriia</taxon>
        <taxon>Coriobacteriales</taxon>
        <taxon>Atopobiaceae</taxon>
        <taxon>Fannyhessea</taxon>
    </lineage>
</organism>
<accession>A0ABP2IYG7</accession>
<reference evidence="1 2" key="1">
    <citation type="submission" date="2010-08" db="EMBL/GenBank/DDBJ databases">
        <authorList>
            <person name="Durkin A.S."/>
            <person name="Madupu R."/>
            <person name="Torralba M."/>
            <person name="Gillis M."/>
            <person name="Methe B."/>
            <person name="Sutton G."/>
            <person name="Nelson K.E."/>
        </authorList>
    </citation>
    <scope>NUCLEOTIDE SEQUENCE [LARGE SCALE GENOMIC DNA]</scope>
    <source>
        <strain evidence="1 2">PB189-T1-4</strain>
    </source>
</reference>
<keyword evidence="2" id="KW-1185">Reference proteome</keyword>
<evidence type="ECO:0000313" key="2">
    <source>
        <dbReference type="Proteomes" id="UP000004431"/>
    </source>
</evidence>
<dbReference type="Proteomes" id="UP000004431">
    <property type="component" value="Unassembled WGS sequence"/>
</dbReference>
<evidence type="ECO:0000313" key="1">
    <source>
        <dbReference type="EMBL" id="EFL44110.1"/>
    </source>
</evidence>
<dbReference type="EMBL" id="AEDQ01000018">
    <property type="protein sequence ID" value="EFL44110.1"/>
    <property type="molecule type" value="Genomic_DNA"/>
</dbReference>
<comment type="caution">
    <text evidence="1">The sequence shown here is derived from an EMBL/GenBank/DDBJ whole genome shotgun (WGS) entry which is preliminary data.</text>
</comment>
<name>A0ABP2IYG7_9ACTN</name>
<sequence>MQVPCGTCIFLPLFTPPKKVQKRISRMGQKFKITSSKVQLRGPIKEFN</sequence>
<gene>
    <name evidence="1" type="ORF">HMPREF9248_0315</name>
</gene>